<evidence type="ECO:0000256" key="1">
    <source>
        <dbReference type="ARBA" id="ARBA00000085"/>
    </source>
</evidence>
<dbReference type="Gene3D" id="3.30.565.10">
    <property type="entry name" value="Histidine kinase-like ATPase, C-terminal domain"/>
    <property type="match status" value="1"/>
</dbReference>
<dbReference type="PANTHER" id="PTHR44936:SF10">
    <property type="entry name" value="SENSOR PROTEIN RSTB"/>
    <property type="match status" value="1"/>
</dbReference>
<comment type="catalytic activity">
    <reaction evidence="1">
        <text>ATP + protein L-histidine = ADP + protein N-phospho-L-histidine.</text>
        <dbReference type="EC" id="2.7.13.3"/>
    </reaction>
</comment>
<evidence type="ECO:0000256" key="5">
    <source>
        <dbReference type="ARBA" id="ARBA00022553"/>
    </source>
</evidence>
<sequence>MRFLFDTITGRTILVLVLGLGGSLLLAQYLYQVTSERELRAANADRIADRLLVLAETIKSVPADERDAAAHRLSGGPLELHWSETPLANPGGDLDAPAERLRSTLLRRAPELQESGLVFGTSRSIQNQHGETKPADAHHVTLISMALQDGSWLNATLAQVRQARLTSPSVLVSTAIGAIGVLLVAILIGRWLTRPLNRLARGARAAFIEGRPTQLPEVGTTEVRTLATAMNEMHGRIQRMMTERTQMLAAISHDLRTPLTRMRLRTNGTPDQTDLAAVNRDLDEMEAMIDATLDFLREDAASERTEPVDLSAILQTIANDAQDEGRPVEINAPHGLVIEGRHLALKRAFSNLIENAVKYGDVAKVHASRIPGACQILIRDEGPGIAEEDLERVFEPFYRVDQARQRVKGGYGLGLTAARSIIRKHGGEISIANGPHGGLEVRVTLPVDC</sequence>
<dbReference type="GO" id="GO:0005524">
    <property type="term" value="F:ATP binding"/>
    <property type="evidence" value="ECO:0007669"/>
    <property type="project" value="UniProtKB-KW"/>
</dbReference>
<dbReference type="Pfam" id="PF00672">
    <property type="entry name" value="HAMP"/>
    <property type="match status" value="1"/>
</dbReference>
<dbReference type="SMART" id="SM00388">
    <property type="entry name" value="HisKA"/>
    <property type="match status" value="1"/>
</dbReference>
<dbReference type="EC" id="2.7.13.3" evidence="3"/>
<comment type="caution">
    <text evidence="13">The sequence shown here is derived from an EMBL/GenBank/DDBJ whole genome shotgun (WGS) entry which is preliminary data.</text>
</comment>
<evidence type="ECO:0000256" key="3">
    <source>
        <dbReference type="ARBA" id="ARBA00012438"/>
    </source>
</evidence>
<dbReference type="PROSITE" id="PS50885">
    <property type="entry name" value="HAMP"/>
    <property type="match status" value="1"/>
</dbReference>
<dbReference type="PROSITE" id="PS50109">
    <property type="entry name" value="HIS_KIN"/>
    <property type="match status" value="1"/>
</dbReference>
<reference evidence="14" key="1">
    <citation type="journal article" date="2019" name="Int. J. Syst. Evol. Microbiol.">
        <title>The Global Catalogue of Microorganisms (GCM) 10K type strain sequencing project: providing services to taxonomists for standard genome sequencing and annotation.</title>
        <authorList>
            <consortium name="The Broad Institute Genomics Platform"/>
            <consortium name="The Broad Institute Genome Sequencing Center for Infectious Disease"/>
            <person name="Wu L."/>
            <person name="Ma J."/>
        </authorList>
    </citation>
    <scope>NUCLEOTIDE SEQUENCE [LARGE SCALE GENOMIC DNA]</scope>
    <source>
        <strain evidence="14">CCUG 61697</strain>
    </source>
</reference>
<keyword evidence="10" id="KW-1133">Transmembrane helix</keyword>
<dbReference type="SMART" id="SM00304">
    <property type="entry name" value="HAMP"/>
    <property type="match status" value="1"/>
</dbReference>
<proteinExistence type="predicted"/>
<dbReference type="InterPro" id="IPR036890">
    <property type="entry name" value="HATPase_C_sf"/>
</dbReference>
<dbReference type="InterPro" id="IPR003660">
    <property type="entry name" value="HAMP_dom"/>
</dbReference>
<dbReference type="Proteomes" id="UP001597102">
    <property type="component" value="Unassembled WGS sequence"/>
</dbReference>
<evidence type="ECO:0000259" key="11">
    <source>
        <dbReference type="PROSITE" id="PS50109"/>
    </source>
</evidence>
<keyword evidence="5" id="KW-0597">Phosphoprotein</keyword>
<evidence type="ECO:0000256" key="2">
    <source>
        <dbReference type="ARBA" id="ARBA00004651"/>
    </source>
</evidence>
<keyword evidence="8" id="KW-0418">Kinase</keyword>
<dbReference type="RefSeq" id="WP_379090108.1">
    <property type="nucleotide sequence ID" value="NZ_JBHTJO010000001.1"/>
</dbReference>
<evidence type="ECO:0000256" key="6">
    <source>
        <dbReference type="ARBA" id="ARBA00022679"/>
    </source>
</evidence>
<keyword evidence="10" id="KW-0472">Membrane</keyword>
<dbReference type="SUPFAM" id="SSF55874">
    <property type="entry name" value="ATPase domain of HSP90 chaperone/DNA topoisomerase II/histidine kinase"/>
    <property type="match status" value="1"/>
</dbReference>
<comment type="subcellular location">
    <subcellularLocation>
        <location evidence="2">Cell membrane</location>
        <topology evidence="2">Multi-pass membrane protein</topology>
    </subcellularLocation>
</comment>
<evidence type="ECO:0000256" key="10">
    <source>
        <dbReference type="SAM" id="Phobius"/>
    </source>
</evidence>
<accession>A0ABW3JC34</accession>
<dbReference type="Pfam" id="PF02518">
    <property type="entry name" value="HATPase_c"/>
    <property type="match status" value="1"/>
</dbReference>
<dbReference type="Pfam" id="PF00512">
    <property type="entry name" value="HisKA"/>
    <property type="match status" value="1"/>
</dbReference>
<dbReference type="InterPro" id="IPR050980">
    <property type="entry name" value="2C_sensor_his_kinase"/>
</dbReference>
<dbReference type="SMART" id="SM00387">
    <property type="entry name" value="HATPase_c"/>
    <property type="match status" value="1"/>
</dbReference>
<keyword evidence="4" id="KW-1003">Cell membrane</keyword>
<dbReference type="SUPFAM" id="SSF47384">
    <property type="entry name" value="Homodimeric domain of signal transducing histidine kinase"/>
    <property type="match status" value="1"/>
</dbReference>
<evidence type="ECO:0000313" key="13">
    <source>
        <dbReference type="EMBL" id="MFD0987796.1"/>
    </source>
</evidence>
<dbReference type="InterPro" id="IPR004358">
    <property type="entry name" value="Sig_transdc_His_kin-like_C"/>
</dbReference>
<feature type="domain" description="HAMP" evidence="12">
    <location>
        <begin position="190"/>
        <end position="242"/>
    </location>
</feature>
<keyword evidence="9 13" id="KW-0067">ATP-binding</keyword>
<keyword evidence="7" id="KW-0547">Nucleotide-binding</keyword>
<dbReference type="Gene3D" id="1.10.287.130">
    <property type="match status" value="1"/>
</dbReference>
<evidence type="ECO:0000259" key="12">
    <source>
        <dbReference type="PROSITE" id="PS50885"/>
    </source>
</evidence>
<keyword evidence="14" id="KW-1185">Reference proteome</keyword>
<organism evidence="13 14">
    <name type="scientific">Methyloligella solikamskensis</name>
    <dbReference type="NCBI Taxonomy" id="1177756"/>
    <lineage>
        <taxon>Bacteria</taxon>
        <taxon>Pseudomonadati</taxon>
        <taxon>Pseudomonadota</taxon>
        <taxon>Alphaproteobacteria</taxon>
        <taxon>Hyphomicrobiales</taxon>
        <taxon>Hyphomicrobiaceae</taxon>
        <taxon>Methyloligella</taxon>
    </lineage>
</organism>
<feature type="transmembrane region" description="Helical" evidence="10">
    <location>
        <begin position="12"/>
        <end position="31"/>
    </location>
</feature>
<keyword evidence="10" id="KW-0812">Transmembrane</keyword>
<dbReference type="PRINTS" id="PR00344">
    <property type="entry name" value="BCTRLSENSOR"/>
</dbReference>
<evidence type="ECO:0000256" key="7">
    <source>
        <dbReference type="ARBA" id="ARBA00022741"/>
    </source>
</evidence>
<keyword evidence="6" id="KW-0808">Transferase</keyword>
<dbReference type="EMBL" id="JBHTJO010000001">
    <property type="protein sequence ID" value="MFD0987796.1"/>
    <property type="molecule type" value="Genomic_DNA"/>
</dbReference>
<dbReference type="PANTHER" id="PTHR44936">
    <property type="entry name" value="SENSOR PROTEIN CREC"/>
    <property type="match status" value="1"/>
</dbReference>
<evidence type="ECO:0000256" key="4">
    <source>
        <dbReference type="ARBA" id="ARBA00022475"/>
    </source>
</evidence>
<evidence type="ECO:0000256" key="9">
    <source>
        <dbReference type="ARBA" id="ARBA00022840"/>
    </source>
</evidence>
<name>A0ABW3JC34_9HYPH</name>
<protein>
    <recommendedName>
        <fullName evidence="3">histidine kinase</fullName>
        <ecNumber evidence="3">2.7.13.3</ecNumber>
    </recommendedName>
</protein>
<feature type="transmembrane region" description="Helical" evidence="10">
    <location>
        <begin position="170"/>
        <end position="192"/>
    </location>
</feature>
<gene>
    <name evidence="13" type="ORF">ACFQ2F_11885</name>
</gene>
<dbReference type="InterPro" id="IPR003661">
    <property type="entry name" value="HisK_dim/P_dom"/>
</dbReference>
<dbReference type="InterPro" id="IPR036097">
    <property type="entry name" value="HisK_dim/P_sf"/>
</dbReference>
<dbReference type="InterPro" id="IPR005467">
    <property type="entry name" value="His_kinase_dom"/>
</dbReference>
<evidence type="ECO:0000313" key="14">
    <source>
        <dbReference type="Proteomes" id="UP001597102"/>
    </source>
</evidence>
<dbReference type="CDD" id="cd00082">
    <property type="entry name" value="HisKA"/>
    <property type="match status" value="1"/>
</dbReference>
<evidence type="ECO:0000256" key="8">
    <source>
        <dbReference type="ARBA" id="ARBA00022777"/>
    </source>
</evidence>
<dbReference type="InterPro" id="IPR003594">
    <property type="entry name" value="HATPase_dom"/>
</dbReference>
<feature type="domain" description="Histidine kinase" evidence="11">
    <location>
        <begin position="250"/>
        <end position="449"/>
    </location>
</feature>